<evidence type="ECO:0000256" key="13">
    <source>
        <dbReference type="SAM" id="MobiDB-lite"/>
    </source>
</evidence>
<keyword evidence="4 12" id="KW-0963">Cytoplasm</keyword>
<sequence length="121" mass="13153">MAETAHQPGPVADLWEWQYQGACRTASPEVFFHPEGERGPARRRRDERAKQVCATCPVLEPCREQALSAREPYGVWGGMTEDERQAYHDAVEAGRPPVLPDLPGPSEDAGSAPGAPVTEAS</sequence>
<dbReference type="GO" id="GO:0047134">
    <property type="term" value="F:protein-disulfide reductase [NAD(P)H] activity"/>
    <property type="evidence" value="ECO:0007669"/>
    <property type="project" value="TreeGrafter"/>
</dbReference>
<dbReference type="PANTHER" id="PTHR38839">
    <property type="entry name" value="TRANSCRIPTIONAL REGULATOR WHID-RELATED"/>
    <property type="match status" value="1"/>
</dbReference>
<evidence type="ECO:0000256" key="9">
    <source>
        <dbReference type="ARBA" id="ARBA00023125"/>
    </source>
</evidence>
<proteinExistence type="inferred from homology"/>
<evidence type="ECO:0000256" key="4">
    <source>
        <dbReference type="ARBA" id="ARBA00022490"/>
    </source>
</evidence>
<dbReference type="AlphaFoldDB" id="A0A285VNU6"/>
<dbReference type="GO" id="GO:0005737">
    <property type="term" value="C:cytoplasm"/>
    <property type="evidence" value="ECO:0007669"/>
    <property type="project" value="UniProtKB-SubCell"/>
</dbReference>
<evidence type="ECO:0000256" key="11">
    <source>
        <dbReference type="ARBA" id="ARBA00023163"/>
    </source>
</evidence>
<dbReference type="GO" id="GO:0051539">
    <property type="term" value="F:4 iron, 4 sulfur cluster binding"/>
    <property type="evidence" value="ECO:0007669"/>
    <property type="project" value="UniProtKB-UniRule"/>
</dbReference>
<evidence type="ECO:0000256" key="1">
    <source>
        <dbReference type="ARBA" id="ARBA00004496"/>
    </source>
</evidence>
<evidence type="ECO:0000313" key="15">
    <source>
        <dbReference type="EMBL" id="SOC55577.1"/>
    </source>
</evidence>
<comment type="similarity">
    <text evidence="2 12">Belongs to the WhiB family.</text>
</comment>
<dbReference type="PANTHER" id="PTHR38839:SF5">
    <property type="entry name" value="TRANSCRIPTIONAL REGULATOR WHID"/>
    <property type="match status" value="1"/>
</dbReference>
<dbReference type="Pfam" id="PF02467">
    <property type="entry name" value="Whib"/>
    <property type="match status" value="1"/>
</dbReference>
<comment type="PTM">
    <text evidence="12">The Fe-S cluster can be nitrosylated by nitric oxide (NO).</text>
</comment>
<name>A0A285VNU6_9MICO</name>
<keyword evidence="3 12" id="KW-0004">4Fe-4S</keyword>
<dbReference type="GO" id="GO:0045892">
    <property type="term" value="P:negative regulation of DNA-templated transcription"/>
    <property type="evidence" value="ECO:0007669"/>
    <property type="project" value="TreeGrafter"/>
</dbReference>
<dbReference type="PROSITE" id="PS51674">
    <property type="entry name" value="4FE4S_WBL"/>
    <property type="match status" value="1"/>
</dbReference>
<evidence type="ECO:0000256" key="10">
    <source>
        <dbReference type="ARBA" id="ARBA00023157"/>
    </source>
</evidence>
<feature type="region of interest" description="Disordered" evidence="13">
    <location>
        <begin position="84"/>
        <end position="121"/>
    </location>
</feature>
<keyword evidence="7 12" id="KW-0411">Iron-sulfur</keyword>
<evidence type="ECO:0000256" key="12">
    <source>
        <dbReference type="HAMAP-Rule" id="MF_01479"/>
    </source>
</evidence>
<comment type="function">
    <text evidence="12">Acts as a transcriptional regulator. Probably redox-responsive. The apo- but not holo-form probably binds DNA.</text>
</comment>
<comment type="PTM">
    <text evidence="12">Upon Fe-S cluster removal intramolecular disulfide bonds are formed.</text>
</comment>
<keyword evidence="8 12" id="KW-0805">Transcription regulation</keyword>
<feature type="domain" description="4Fe-4S Wbl-type" evidence="14">
    <location>
        <begin position="22"/>
        <end position="86"/>
    </location>
</feature>
<dbReference type="Proteomes" id="UP000219688">
    <property type="component" value="Unassembled WGS sequence"/>
</dbReference>
<gene>
    <name evidence="12" type="primary">whiB</name>
    <name evidence="15" type="ORF">SAMN05421879_105153</name>
</gene>
<dbReference type="GO" id="GO:0003677">
    <property type="term" value="F:DNA binding"/>
    <property type="evidence" value="ECO:0007669"/>
    <property type="project" value="UniProtKB-UniRule"/>
</dbReference>
<accession>A0A285VNU6</accession>
<evidence type="ECO:0000256" key="6">
    <source>
        <dbReference type="ARBA" id="ARBA00023004"/>
    </source>
</evidence>
<evidence type="ECO:0000313" key="16">
    <source>
        <dbReference type="Proteomes" id="UP000219688"/>
    </source>
</evidence>
<feature type="binding site" evidence="12">
    <location>
        <position position="56"/>
    </location>
    <ligand>
        <name>[4Fe-4S] cluster</name>
        <dbReference type="ChEBI" id="CHEBI:49883"/>
    </ligand>
</feature>
<dbReference type="GO" id="GO:0046872">
    <property type="term" value="F:metal ion binding"/>
    <property type="evidence" value="ECO:0007669"/>
    <property type="project" value="UniProtKB-KW"/>
</dbReference>
<keyword evidence="6 12" id="KW-0408">Iron</keyword>
<evidence type="ECO:0000259" key="14">
    <source>
        <dbReference type="PROSITE" id="PS51674"/>
    </source>
</evidence>
<dbReference type="GO" id="GO:0045454">
    <property type="term" value="P:cell redox homeostasis"/>
    <property type="evidence" value="ECO:0007669"/>
    <property type="project" value="TreeGrafter"/>
</dbReference>
<evidence type="ECO:0000256" key="2">
    <source>
        <dbReference type="ARBA" id="ARBA00006597"/>
    </source>
</evidence>
<comment type="subcellular location">
    <subcellularLocation>
        <location evidence="1 12">Cytoplasm</location>
    </subcellularLocation>
</comment>
<dbReference type="InterPro" id="IPR034768">
    <property type="entry name" value="4FE4S_WBL"/>
</dbReference>
<feature type="binding site" evidence="12">
    <location>
        <position position="62"/>
    </location>
    <ligand>
        <name>[4Fe-4S] cluster</name>
        <dbReference type="ChEBI" id="CHEBI:49883"/>
    </ligand>
</feature>
<dbReference type="InterPro" id="IPR003482">
    <property type="entry name" value="Whib"/>
</dbReference>
<keyword evidence="16" id="KW-1185">Reference proteome</keyword>
<keyword evidence="11 12" id="KW-0804">Transcription</keyword>
<feature type="binding site" evidence="12">
    <location>
        <position position="23"/>
    </location>
    <ligand>
        <name>[4Fe-4S] cluster</name>
        <dbReference type="ChEBI" id="CHEBI:49883"/>
    </ligand>
</feature>
<dbReference type="HAMAP" id="MF_01479">
    <property type="entry name" value="WhiB"/>
    <property type="match status" value="1"/>
</dbReference>
<keyword evidence="9 12" id="KW-0238">DNA-binding</keyword>
<evidence type="ECO:0000256" key="8">
    <source>
        <dbReference type="ARBA" id="ARBA00023015"/>
    </source>
</evidence>
<comment type="cofactor">
    <cofactor evidence="12">
        <name>[4Fe-4S] cluster</name>
        <dbReference type="ChEBI" id="CHEBI:49883"/>
    </cofactor>
    <text evidence="12">Binds 1 [4Fe-4S] cluster per subunit. Following nitrosylation of the [4Fe-4S] cluster binds 1 [4Fe-8(NO)] cluster per subunit.</text>
</comment>
<organism evidence="15 16">
    <name type="scientific">Ornithinimicrobium cerasi</name>
    <dbReference type="NCBI Taxonomy" id="2248773"/>
    <lineage>
        <taxon>Bacteria</taxon>
        <taxon>Bacillati</taxon>
        <taxon>Actinomycetota</taxon>
        <taxon>Actinomycetes</taxon>
        <taxon>Micrococcales</taxon>
        <taxon>Ornithinimicrobiaceae</taxon>
        <taxon>Ornithinimicrobium</taxon>
    </lineage>
</organism>
<dbReference type="STRING" id="1122622.GCA_000421185_00547"/>
<dbReference type="EMBL" id="OBQK01000005">
    <property type="protein sequence ID" value="SOC55577.1"/>
    <property type="molecule type" value="Genomic_DNA"/>
</dbReference>
<evidence type="ECO:0000256" key="5">
    <source>
        <dbReference type="ARBA" id="ARBA00022723"/>
    </source>
</evidence>
<protein>
    <recommendedName>
        <fullName evidence="12">Transcriptional regulator WhiB</fullName>
    </recommendedName>
</protein>
<keyword evidence="10 12" id="KW-1015">Disulfide bond</keyword>
<dbReference type="RefSeq" id="WP_097188053.1">
    <property type="nucleotide sequence ID" value="NZ_OBQK01000005.1"/>
</dbReference>
<evidence type="ECO:0000256" key="7">
    <source>
        <dbReference type="ARBA" id="ARBA00023014"/>
    </source>
</evidence>
<feature type="binding site" evidence="12">
    <location>
        <position position="53"/>
    </location>
    <ligand>
        <name>[4Fe-4S] cluster</name>
        <dbReference type="ChEBI" id="CHEBI:49883"/>
    </ligand>
</feature>
<evidence type="ECO:0000256" key="3">
    <source>
        <dbReference type="ARBA" id="ARBA00022485"/>
    </source>
</evidence>
<keyword evidence="5 12" id="KW-0479">Metal-binding</keyword>
<reference evidence="16" key="1">
    <citation type="submission" date="2017-08" db="EMBL/GenBank/DDBJ databases">
        <authorList>
            <person name="Varghese N."/>
            <person name="Submissions S."/>
        </authorList>
    </citation>
    <scope>NUCLEOTIDE SEQUENCE [LARGE SCALE GENOMIC DNA]</scope>
    <source>
        <strain evidence="16">USBA17B2</strain>
    </source>
</reference>
<dbReference type="GO" id="GO:0035731">
    <property type="term" value="F:dinitrosyl-iron complex binding"/>
    <property type="evidence" value="ECO:0007669"/>
    <property type="project" value="UniProtKB-UniRule"/>
</dbReference>